<keyword evidence="6" id="KW-0833">Ubl conjugation pathway</keyword>
<feature type="region of interest" description="Disordered" evidence="9">
    <location>
        <begin position="173"/>
        <end position="201"/>
    </location>
</feature>
<proteinExistence type="predicted"/>
<evidence type="ECO:0000259" key="10">
    <source>
        <dbReference type="PROSITE" id="PS50089"/>
    </source>
</evidence>
<evidence type="ECO:0000256" key="3">
    <source>
        <dbReference type="ARBA" id="ARBA00022679"/>
    </source>
</evidence>
<protein>
    <recommendedName>
        <fullName evidence="2">RING-type E3 ubiquitin transferase</fullName>
        <ecNumber evidence="2">2.3.2.27</ecNumber>
    </recommendedName>
</protein>
<dbReference type="GO" id="GO:0005737">
    <property type="term" value="C:cytoplasm"/>
    <property type="evidence" value="ECO:0007669"/>
    <property type="project" value="TreeGrafter"/>
</dbReference>
<evidence type="ECO:0000256" key="2">
    <source>
        <dbReference type="ARBA" id="ARBA00012483"/>
    </source>
</evidence>
<evidence type="ECO:0000256" key="1">
    <source>
        <dbReference type="ARBA" id="ARBA00000900"/>
    </source>
</evidence>
<dbReference type="Proteomes" id="UP001157418">
    <property type="component" value="Unassembled WGS sequence"/>
</dbReference>
<keyword evidence="12" id="KW-1185">Reference proteome</keyword>
<dbReference type="PANTHER" id="PTHR15710">
    <property type="entry name" value="E3 UBIQUITIN-PROTEIN LIGASE PRAJA"/>
    <property type="match status" value="1"/>
</dbReference>
<dbReference type="PROSITE" id="PS50089">
    <property type="entry name" value="ZF_RING_2"/>
    <property type="match status" value="1"/>
</dbReference>
<dbReference type="InterPro" id="IPR039525">
    <property type="entry name" value="RNF126-like_zinc-ribbon"/>
</dbReference>
<feature type="compositionally biased region" description="Basic and acidic residues" evidence="9">
    <location>
        <begin position="129"/>
        <end position="138"/>
    </location>
</feature>
<feature type="region of interest" description="Disordered" evidence="9">
    <location>
        <begin position="373"/>
        <end position="394"/>
    </location>
</feature>
<keyword evidence="5 8" id="KW-0863">Zinc-finger</keyword>
<dbReference type="Pfam" id="PF13639">
    <property type="entry name" value="zf-RING_2"/>
    <property type="match status" value="1"/>
</dbReference>
<feature type="region of interest" description="Disordered" evidence="9">
    <location>
        <begin position="129"/>
        <end position="148"/>
    </location>
</feature>
<comment type="caution">
    <text evidence="11">The sequence shown here is derived from an EMBL/GenBank/DDBJ whole genome shotgun (WGS) entry which is preliminary data.</text>
</comment>
<dbReference type="FunFam" id="3.30.40.10:FF:000022">
    <property type="entry name" value="E3 ubiquitin-protein ligase RING1-like"/>
    <property type="match status" value="1"/>
</dbReference>
<evidence type="ECO:0000256" key="9">
    <source>
        <dbReference type="SAM" id="MobiDB-lite"/>
    </source>
</evidence>
<dbReference type="SUPFAM" id="SSF57850">
    <property type="entry name" value="RING/U-box"/>
    <property type="match status" value="1"/>
</dbReference>
<dbReference type="GO" id="GO:0016567">
    <property type="term" value="P:protein ubiquitination"/>
    <property type="evidence" value="ECO:0007669"/>
    <property type="project" value="TreeGrafter"/>
</dbReference>
<dbReference type="InterPro" id="IPR001841">
    <property type="entry name" value="Znf_RING"/>
</dbReference>
<feature type="compositionally biased region" description="Basic and acidic residues" evidence="9">
    <location>
        <begin position="373"/>
        <end position="392"/>
    </location>
</feature>
<dbReference type="SMART" id="SM00184">
    <property type="entry name" value="RING"/>
    <property type="match status" value="1"/>
</dbReference>
<dbReference type="EC" id="2.3.2.27" evidence="2"/>
<accession>A0AAU9NF80</accession>
<evidence type="ECO:0000313" key="12">
    <source>
        <dbReference type="Proteomes" id="UP001157418"/>
    </source>
</evidence>
<dbReference type="GO" id="GO:0061630">
    <property type="term" value="F:ubiquitin protein ligase activity"/>
    <property type="evidence" value="ECO:0007669"/>
    <property type="project" value="UniProtKB-EC"/>
</dbReference>
<sequence>MTSSLLTCNNQLPSSLHATIIHHHRTPTCHRPLSSSLQPSRHHQLLFTNPSLRRKSAQIQLPLSLLFLKLFGDRKRKRKREREMEEERESTRYWCHACDRVVDPVMEVESVKCSVCHGGFVEEMNSVRSDDDHHHHQNDGGSGSDSDHGISLWGPILLSMMNTPRRHRRFRQLGFDEENEEQNRRHGGGGESELDPEQRRRRSTAGIFHLLQGIQAGMASESENNEEVAGVDRDSNQEQVILINPFTPSIIVHGGSGGGNPFDSRNLSQNHPFGSFGDYFIGPGLEQLLQQLSENDPNRYGTPPAKKEAIESMPKVKIEEDSIQCSVCLEEFEIGNEAREMPCKHRFHGDCILPWLELHSSCPVCRYQMPADESKVDREQEGSRDHLPETRDHSRRPTNMIIIVTKMPCLLSSVSSSLVLSFIVNCDPPPHLYSFKLCTCYHPMMVRCLYPCN</sequence>
<gene>
    <name evidence="11" type="ORF">LVIROSA_LOCUS22866</name>
</gene>
<reference evidence="11 12" key="1">
    <citation type="submission" date="2022-01" db="EMBL/GenBank/DDBJ databases">
        <authorList>
            <person name="Xiong W."/>
            <person name="Schranz E."/>
        </authorList>
    </citation>
    <scope>NUCLEOTIDE SEQUENCE [LARGE SCALE GENOMIC DNA]</scope>
</reference>
<keyword evidence="4" id="KW-0479">Metal-binding</keyword>
<dbReference type="PANTHER" id="PTHR15710:SF169">
    <property type="entry name" value="RING-TYPE E3 UBIQUITIN TRANSFERASE"/>
    <property type="match status" value="1"/>
</dbReference>
<evidence type="ECO:0000256" key="5">
    <source>
        <dbReference type="ARBA" id="ARBA00022771"/>
    </source>
</evidence>
<keyword evidence="3" id="KW-0808">Transferase</keyword>
<dbReference type="Gene3D" id="3.30.40.10">
    <property type="entry name" value="Zinc/RING finger domain, C3HC4 (zinc finger)"/>
    <property type="match status" value="1"/>
</dbReference>
<dbReference type="InterPro" id="IPR013083">
    <property type="entry name" value="Znf_RING/FYVE/PHD"/>
</dbReference>
<dbReference type="Pfam" id="PF14369">
    <property type="entry name" value="Zn_ribbon_19"/>
    <property type="match status" value="1"/>
</dbReference>
<dbReference type="GO" id="GO:0008270">
    <property type="term" value="F:zinc ion binding"/>
    <property type="evidence" value="ECO:0007669"/>
    <property type="project" value="UniProtKB-KW"/>
</dbReference>
<evidence type="ECO:0000256" key="7">
    <source>
        <dbReference type="ARBA" id="ARBA00022833"/>
    </source>
</evidence>
<evidence type="ECO:0000313" key="11">
    <source>
        <dbReference type="EMBL" id="CAH1436495.1"/>
    </source>
</evidence>
<dbReference type="AlphaFoldDB" id="A0AAU9NF80"/>
<name>A0AAU9NF80_9ASTR</name>
<evidence type="ECO:0000256" key="4">
    <source>
        <dbReference type="ARBA" id="ARBA00022723"/>
    </source>
</evidence>
<keyword evidence="7" id="KW-0862">Zinc</keyword>
<evidence type="ECO:0000256" key="8">
    <source>
        <dbReference type="PROSITE-ProRule" id="PRU00175"/>
    </source>
</evidence>
<feature type="domain" description="RING-type" evidence="10">
    <location>
        <begin position="325"/>
        <end position="366"/>
    </location>
</feature>
<comment type="catalytic activity">
    <reaction evidence="1">
        <text>S-ubiquitinyl-[E2 ubiquitin-conjugating enzyme]-L-cysteine + [acceptor protein]-L-lysine = [E2 ubiquitin-conjugating enzyme]-L-cysteine + N(6)-ubiquitinyl-[acceptor protein]-L-lysine.</text>
        <dbReference type="EC" id="2.3.2.27"/>
    </reaction>
</comment>
<evidence type="ECO:0000256" key="6">
    <source>
        <dbReference type="ARBA" id="ARBA00022786"/>
    </source>
</evidence>
<organism evidence="11 12">
    <name type="scientific">Lactuca virosa</name>
    <dbReference type="NCBI Taxonomy" id="75947"/>
    <lineage>
        <taxon>Eukaryota</taxon>
        <taxon>Viridiplantae</taxon>
        <taxon>Streptophyta</taxon>
        <taxon>Embryophyta</taxon>
        <taxon>Tracheophyta</taxon>
        <taxon>Spermatophyta</taxon>
        <taxon>Magnoliopsida</taxon>
        <taxon>eudicotyledons</taxon>
        <taxon>Gunneridae</taxon>
        <taxon>Pentapetalae</taxon>
        <taxon>asterids</taxon>
        <taxon>campanulids</taxon>
        <taxon>Asterales</taxon>
        <taxon>Asteraceae</taxon>
        <taxon>Cichorioideae</taxon>
        <taxon>Cichorieae</taxon>
        <taxon>Lactucinae</taxon>
        <taxon>Lactuca</taxon>
    </lineage>
</organism>
<dbReference type="EMBL" id="CAKMRJ010004445">
    <property type="protein sequence ID" value="CAH1436495.1"/>
    <property type="molecule type" value="Genomic_DNA"/>
</dbReference>